<evidence type="ECO:0000313" key="1">
    <source>
        <dbReference type="EMBL" id="GMN42940.1"/>
    </source>
</evidence>
<dbReference type="EMBL" id="BTGU01000015">
    <property type="protein sequence ID" value="GMN42940.1"/>
    <property type="molecule type" value="Genomic_DNA"/>
</dbReference>
<comment type="caution">
    <text evidence="1">The sequence shown here is derived from an EMBL/GenBank/DDBJ whole genome shotgun (WGS) entry which is preliminary data.</text>
</comment>
<reference evidence="1" key="1">
    <citation type="submission" date="2023-07" db="EMBL/GenBank/DDBJ databases">
        <title>draft genome sequence of fig (Ficus carica).</title>
        <authorList>
            <person name="Takahashi T."/>
            <person name="Nishimura K."/>
        </authorList>
    </citation>
    <scope>NUCLEOTIDE SEQUENCE</scope>
</reference>
<sequence>MFPTLFKSFGHATGFCFRLLEIHSLSSHLLRRCISHHEKSAAGFLFLWMWEGLRACSDWLFLKAEVECSWHLQYSSWAFGAANFAMTLISTPLNELPHWSVAFGNASFSAQIS</sequence>
<name>A0AA88D3G1_FICCA</name>
<organism evidence="1 2">
    <name type="scientific">Ficus carica</name>
    <name type="common">Common fig</name>
    <dbReference type="NCBI Taxonomy" id="3494"/>
    <lineage>
        <taxon>Eukaryota</taxon>
        <taxon>Viridiplantae</taxon>
        <taxon>Streptophyta</taxon>
        <taxon>Embryophyta</taxon>
        <taxon>Tracheophyta</taxon>
        <taxon>Spermatophyta</taxon>
        <taxon>Magnoliopsida</taxon>
        <taxon>eudicotyledons</taxon>
        <taxon>Gunneridae</taxon>
        <taxon>Pentapetalae</taxon>
        <taxon>rosids</taxon>
        <taxon>fabids</taxon>
        <taxon>Rosales</taxon>
        <taxon>Moraceae</taxon>
        <taxon>Ficeae</taxon>
        <taxon>Ficus</taxon>
    </lineage>
</organism>
<protein>
    <submittedName>
        <fullName evidence="1">Uncharacterized protein</fullName>
    </submittedName>
</protein>
<proteinExistence type="predicted"/>
<dbReference type="Proteomes" id="UP001187192">
    <property type="component" value="Unassembled WGS sequence"/>
</dbReference>
<accession>A0AA88D3G1</accession>
<evidence type="ECO:0000313" key="2">
    <source>
        <dbReference type="Proteomes" id="UP001187192"/>
    </source>
</evidence>
<dbReference type="AlphaFoldDB" id="A0AA88D3G1"/>
<gene>
    <name evidence="1" type="ORF">TIFTF001_012151</name>
</gene>
<keyword evidence="2" id="KW-1185">Reference proteome</keyword>